<name>A0ABP6MFI1_9ACTN</name>
<accession>A0ABP6MFI1</accession>
<evidence type="ECO:0000256" key="2">
    <source>
        <dbReference type="ARBA" id="ARBA00023125"/>
    </source>
</evidence>
<evidence type="ECO:0000313" key="6">
    <source>
        <dbReference type="Proteomes" id="UP001501637"/>
    </source>
</evidence>
<keyword evidence="1" id="KW-0805">Transcription regulation</keyword>
<organism evidence="5 6">
    <name type="scientific">Streptomyces rectiviolaceus</name>
    <dbReference type="NCBI Taxonomy" id="332591"/>
    <lineage>
        <taxon>Bacteria</taxon>
        <taxon>Bacillati</taxon>
        <taxon>Actinomycetota</taxon>
        <taxon>Actinomycetes</taxon>
        <taxon>Kitasatosporales</taxon>
        <taxon>Streptomycetaceae</taxon>
        <taxon>Streptomyces</taxon>
    </lineage>
</organism>
<keyword evidence="3" id="KW-0804">Transcription</keyword>
<protein>
    <submittedName>
        <fullName evidence="5">Winged helix-turn-helix transcriptional regulator</fullName>
    </submittedName>
</protein>
<keyword evidence="6" id="KW-1185">Reference proteome</keyword>
<evidence type="ECO:0000256" key="3">
    <source>
        <dbReference type="ARBA" id="ARBA00023163"/>
    </source>
</evidence>
<sequence length="128" mass="14990">MARGIQISHLSERLESIADFCDTEVMFAVVGGKWKLLIVLYLLRGKHRFGELQRALPADITHRMLSRQLREMERDGLVHRTVYPEVPPRVEYELTPAGRSLKPLMEQVESWGSWYRKYLRELAHKADD</sequence>
<dbReference type="PANTHER" id="PTHR33204">
    <property type="entry name" value="TRANSCRIPTIONAL REGULATOR, MARR FAMILY"/>
    <property type="match status" value="1"/>
</dbReference>
<dbReference type="EMBL" id="BAAAUG010000031">
    <property type="protein sequence ID" value="GAA3097588.1"/>
    <property type="molecule type" value="Genomic_DNA"/>
</dbReference>
<dbReference type="InterPro" id="IPR036390">
    <property type="entry name" value="WH_DNA-bd_sf"/>
</dbReference>
<evidence type="ECO:0000259" key="4">
    <source>
        <dbReference type="PROSITE" id="PS51118"/>
    </source>
</evidence>
<feature type="domain" description="HTH hxlR-type" evidence="4">
    <location>
        <begin position="21"/>
        <end position="120"/>
    </location>
</feature>
<comment type="caution">
    <text evidence="5">The sequence shown here is derived from an EMBL/GenBank/DDBJ whole genome shotgun (WGS) entry which is preliminary data.</text>
</comment>
<dbReference type="SUPFAM" id="SSF46785">
    <property type="entry name" value="Winged helix' DNA-binding domain"/>
    <property type="match status" value="1"/>
</dbReference>
<dbReference type="InterPro" id="IPR002577">
    <property type="entry name" value="HTH_HxlR"/>
</dbReference>
<dbReference type="PROSITE" id="PS51118">
    <property type="entry name" value="HTH_HXLR"/>
    <property type="match status" value="1"/>
</dbReference>
<dbReference type="RefSeq" id="WP_344520369.1">
    <property type="nucleotide sequence ID" value="NZ_BAAAUG010000031.1"/>
</dbReference>
<reference evidence="6" key="1">
    <citation type="journal article" date="2019" name="Int. J. Syst. Evol. Microbiol.">
        <title>The Global Catalogue of Microorganisms (GCM) 10K type strain sequencing project: providing services to taxonomists for standard genome sequencing and annotation.</title>
        <authorList>
            <consortium name="The Broad Institute Genomics Platform"/>
            <consortium name="The Broad Institute Genome Sequencing Center for Infectious Disease"/>
            <person name="Wu L."/>
            <person name="Ma J."/>
        </authorList>
    </citation>
    <scope>NUCLEOTIDE SEQUENCE [LARGE SCALE GENOMIC DNA]</scope>
    <source>
        <strain evidence="6">JCM 9092</strain>
    </source>
</reference>
<proteinExistence type="predicted"/>
<evidence type="ECO:0000313" key="5">
    <source>
        <dbReference type="EMBL" id="GAA3097588.1"/>
    </source>
</evidence>
<dbReference type="PANTHER" id="PTHR33204:SF29">
    <property type="entry name" value="TRANSCRIPTIONAL REGULATOR"/>
    <property type="match status" value="1"/>
</dbReference>
<dbReference type="Pfam" id="PF01638">
    <property type="entry name" value="HxlR"/>
    <property type="match status" value="1"/>
</dbReference>
<dbReference type="Proteomes" id="UP001501637">
    <property type="component" value="Unassembled WGS sequence"/>
</dbReference>
<dbReference type="Gene3D" id="1.10.10.10">
    <property type="entry name" value="Winged helix-like DNA-binding domain superfamily/Winged helix DNA-binding domain"/>
    <property type="match status" value="1"/>
</dbReference>
<keyword evidence="2" id="KW-0238">DNA-binding</keyword>
<gene>
    <name evidence="5" type="ORF">GCM10010449_21240</name>
</gene>
<dbReference type="InterPro" id="IPR036388">
    <property type="entry name" value="WH-like_DNA-bd_sf"/>
</dbReference>
<evidence type="ECO:0000256" key="1">
    <source>
        <dbReference type="ARBA" id="ARBA00023015"/>
    </source>
</evidence>